<evidence type="ECO:0000313" key="9">
    <source>
        <dbReference type="RefSeq" id="XP_031573183.1"/>
    </source>
</evidence>
<dbReference type="InterPro" id="IPR018097">
    <property type="entry name" value="EGF_Ca-bd_CS"/>
</dbReference>
<organism evidence="8 9">
    <name type="scientific">Actinia tenebrosa</name>
    <name type="common">Australian red waratah sea anemone</name>
    <dbReference type="NCBI Taxonomy" id="6105"/>
    <lineage>
        <taxon>Eukaryota</taxon>
        <taxon>Metazoa</taxon>
        <taxon>Cnidaria</taxon>
        <taxon>Anthozoa</taxon>
        <taxon>Hexacorallia</taxon>
        <taxon>Actiniaria</taxon>
        <taxon>Actiniidae</taxon>
        <taxon>Actinia</taxon>
    </lineage>
</organism>
<evidence type="ECO:0000313" key="8">
    <source>
        <dbReference type="Proteomes" id="UP000515163"/>
    </source>
</evidence>
<dbReference type="RefSeq" id="XP_031573183.1">
    <property type="nucleotide sequence ID" value="XM_031717323.1"/>
</dbReference>
<dbReference type="OrthoDB" id="536948at2759"/>
<evidence type="ECO:0000256" key="4">
    <source>
        <dbReference type="ARBA" id="ARBA00023157"/>
    </source>
</evidence>
<dbReference type="SUPFAM" id="SSF56487">
    <property type="entry name" value="SRCR-like"/>
    <property type="match status" value="1"/>
</dbReference>
<evidence type="ECO:0000256" key="3">
    <source>
        <dbReference type="ARBA" id="ARBA00022737"/>
    </source>
</evidence>
<evidence type="ECO:0000256" key="6">
    <source>
        <dbReference type="PROSITE-ProRule" id="PRU00196"/>
    </source>
</evidence>
<name>A0A6P8J5I4_ACTTE</name>
<evidence type="ECO:0000256" key="1">
    <source>
        <dbReference type="ARBA" id="ARBA00022536"/>
    </source>
</evidence>
<keyword evidence="2" id="KW-0732">Signal</keyword>
<dbReference type="PROSITE" id="PS01187">
    <property type="entry name" value="EGF_CA"/>
    <property type="match status" value="1"/>
</dbReference>
<dbReference type="PANTHER" id="PTHR19331">
    <property type="entry name" value="SCAVENGER RECEPTOR DOMAIN-CONTAINING"/>
    <property type="match status" value="1"/>
</dbReference>
<dbReference type="InParanoid" id="A0A6P8J5I4"/>
<feature type="non-terminal residue" evidence="9">
    <location>
        <position position="1"/>
    </location>
</feature>
<evidence type="ECO:0000259" key="7">
    <source>
        <dbReference type="PROSITE" id="PS50287"/>
    </source>
</evidence>
<accession>A0A6P8J5I4</accession>
<dbReference type="FunFam" id="3.10.250.10:FF:000006">
    <property type="entry name" value="neurotrypsin isoform X2"/>
    <property type="match status" value="1"/>
</dbReference>
<protein>
    <submittedName>
        <fullName evidence="9">Scavenger receptor cysteine-rich domain superfamily protein-like</fullName>
    </submittedName>
</protein>
<keyword evidence="4 6" id="KW-1015">Disulfide bond</keyword>
<dbReference type="Gene3D" id="2.10.25.10">
    <property type="entry name" value="Laminin"/>
    <property type="match status" value="2"/>
</dbReference>
<dbReference type="Gene3D" id="3.10.250.10">
    <property type="entry name" value="SRCR-like domain"/>
    <property type="match status" value="1"/>
</dbReference>
<dbReference type="InterPro" id="IPR049883">
    <property type="entry name" value="NOTCH1_EGF-like"/>
</dbReference>
<dbReference type="GO" id="GO:0016020">
    <property type="term" value="C:membrane"/>
    <property type="evidence" value="ECO:0007669"/>
    <property type="project" value="InterPro"/>
</dbReference>
<dbReference type="FunFam" id="2.10.25.10:FF:000038">
    <property type="entry name" value="Fibrillin 2"/>
    <property type="match status" value="1"/>
</dbReference>
<dbReference type="AlphaFoldDB" id="A0A6P8J5I4"/>
<feature type="domain" description="SRCR" evidence="7">
    <location>
        <begin position="81"/>
        <end position="181"/>
    </location>
</feature>
<dbReference type="PROSITE" id="PS50287">
    <property type="entry name" value="SRCR_2"/>
    <property type="match status" value="1"/>
</dbReference>
<feature type="disulfide bond" evidence="6">
    <location>
        <begin position="119"/>
        <end position="180"/>
    </location>
</feature>
<feature type="disulfide bond" evidence="6">
    <location>
        <begin position="106"/>
        <end position="170"/>
    </location>
</feature>
<keyword evidence="8" id="KW-1185">Reference proteome</keyword>
<feature type="disulfide bond" evidence="6">
    <location>
        <begin position="150"/>
        <end position="160"/>
    </location>
</feature>
<evidence type="ECO:0000256" key="2">
    <source>
        <dbReference type="ARBA" id="ARBA00022729"/>
    </source>
</evidence>
<dbReference type="SMART" id="SM00179">
    <property type="entry name" value="EGF_CA"/>
    <property type="match status" value="1"/>
</dbReference>
<reference evidence="9" key="1">
    <citation type="submission" date="2025-08" db="UniProtKB">
        <authorList>
            <consortium name="RefSeq"/>
        </authorList>
    </citation>
    <scope>IDENTIFICATION</scope>
    <source>
        <tissue evidence="9">Tentacle</tissue>
    </source>
</reference>
<dbReference type="Pfam" id="PF00530">
    <property type="entry name" value="SRCR"/>
    <property type="match status" value="1"/>
</dbReference>
<dbReference type="Proteomes" id="UP000515163">
    <property type="component" value="Unplaced"/>
</dbReference>
<dbReference type="GeneID" id="116307173"/>
<dbReference type="KEGG" id="aten:116307173"/>
<dbReference type="GO" id="GO:0005509">
    <property type="term" value="F:calcium ion binding"/>
    <property type="evidence" value="ECO:0007669"/>
    <property type="project" value="InterPro"/>
</dbReference>
<keyword evidence="1" id="KW-0245">EGF-like domain</keyword>
<dbReference type="PROSITE" id="PS00420">
    <property type="entry name" value="SRCR_1"/>
    <property type="match status" value="1"/>
</dbReference>
<gene>
    <name evidence="9" type="primary">LOC116307173</name>
</gene>
<keyword evidence="5" id="KW-0325">Glycoprotein</keyword>
<dbReference type="InterPro" id="IPR036772">
    <property type="entry name" value="SRCR-like_dom_sf"/>
</dbReference>
<sequence>SGYYWNGNTCAVNTLCSNSLGSVTCQCSSGNYWNGRVCADVNECSTGAHNCHGSLKRCVNIAGSFYCLCDTGNGYSQRGGVRLTGGSNTLEGIVEVYYNGSWGTVCDDIWDMTHARVVCRQLGFRGAHSAPQSAAFCRGTGTIWLDDVRCFGNETRIQDCTHLPWGSHNCVHAEDAGVVCII</sequence>
<dbReference type="PANTHER" id="PTHR19331:SF465">
    <property type="entry name" value="EGG PEPTIDE SPERACT RECEPTOR"/>
    <property type="match status" value="1"/>
</dbReference>
<dbReference type="SMART" id="SM00202">
    <property type="entry name" value="SR"/>
    <property type="match status" value="1"/>
</dbReference>
<dbReference type="InterPro" id="IPR001190">
    <property type="entry name" value="SRCR"/>
</dbReference>
<dbReference type="PRINTS" id="PR00258">
    <property type="entry name" value="SPERACTRCPTR"/>
</dbReference>
<evidence type="ECO:0000256" key="5">
    <source>
        <dbReference type="ARBA" id="ARBA00023180"/>
    </source>
</evidence>
<dbReference type="InterPro" id="IPR001881">
    <property type="entry name" value="EGF-like_Ca-bd_dom"/>
</dbReference>
<proteinExistence type="predicted"/>
<dbReference type="SUPFAM" id="SSF57196">
    <property type="entry name" value="EGF/Laminin"/>
    <property type="match status" value="1"/>
</dbReference>
<dbReference type="Pfam" id="PF07645">
    <property type="entry name" value="EGF_CA"/>
    <property type="match status" value="1"/>
</dbReference>
<keyword evidence="3" id="KW-0677">Repeat</keyword>